<feature type="region of interest" description="Disordered" evidence="1">
    <location>
        <begin position="1"/>
        <end position="29"/>
    </location>
</feature>
<dbReference type="EMBL" id="BAABDD010000008">
    <property type="protein sequence ID" value="GAA3741766.1"/>
    <property type="molecule type" value="Genomic_DNA"/>
</dbReference>
<sequence length="283" mass="30483">MLRNAFPLRSRRGRDRATSPGKRRAKGQFSLRSALSLASRRGKKRVASAKRGSGGRFLPRTRGTLWAVTAAASVMVVAGAVLAAIVLMGDMDTTPGSEQAAADMRALPTVSESAASESPFFPKTQETAEENLAARLDEARKKRQEAVDSARSGAAADVAAEQEEEEEEPEEDTGSDDTDGPEYSGDPKSIAQAMLADYGWSADQFNCLEPLWEKESNWDHTARNPSSGAYGIPQALPGSKMATAGADWQTNPATQIEWGLGYISERYGTPCGAWEKSQTDGWY</sequence>
<feature type="compositionally biased region" description="Basic and acidic residues" evidence="1">
    <location>
        <begin position="138"/>
        <end position="148"/>
    </location>
</feature>
<dbReference type="Proteomes" id="UP001500908">
    <property type="component" value="Unassembled WGS sequence"/>
</dbReference>
<organism evidence="3 4">
    <name type="scientific">Salinactinospora qingdaonensis</name>
    <dbReference type="NCBI Taxonomy" id="702744"/>
    <lineage>
        <taxon>Bacteria</taxon>
        <taxon>Bacillati</taxon>
        <taxon>Actinomycetota</taxon>
        <taxon>Actinomycetes</taxon>
        <taxon>Streptosporangiales</taxon>
        <taxon>Nocardiopsidaceae</taxon>
        <taxon>Salinactinospora</taxon>
    </lineage>
</organism>
<evidence type="ECO:0000313" key="3">
    <source>
        <dbReference type="EMBL" id="GAA3741766.1"/>
    </source>
</evidence>
<keyword evidence="4" id="KW-1185">Reference proteome</keyword>
<name>A0ABP7FN87_9ACTN</name>
<feature type="transmembrane region" description="Helical" evidence="2">
    <location>
        <begin position="65"/>
        <end position="89"/>
    </location>
</feature>
<keyword evidence="2" id="KW-0812">Transmembrane</keyword>
<feature type="region of interest" description="Disordered" evidence="1">
    <location>
        <begin position="95"/>
        <end position="125"/>
    </location>
</feature>
<dbReference type="SUPFAM" id="SSF53955">
    <property type="entry name" value="Lysozyme-like"/>
    <property type="match status" value="1"/>
</dbReference>
<comment type="caution">
    <text evidence="3">The sequence shown here is derived from an EMBL/GenBank/DDBJ whole genome shotgun (WGS) entry which is preliminary data.</text>
</comment>
<keyword evidence="2" id="KW-0472">Membrane</keyword>
<evidence type="ECO:0000256" key="1">
    <source>
        <dbReference type="SAM" id="MobiDB-lite"/>
    </source>
</evidence>
<dbReference type="RefSeq" id="WP_344970495.1">
    <property type="nucleotide sequence ID" value="NZ_BAABDD010000008.1"/>
</dbReference>
<evidence type="ECO:0008006" key="5">
    <source>
        <dbReference type="Google" id="ProtNLM"/>
    </source>
</evidence>
<accession>A0ABP7FN87</accession>
<protein>
    <recommendedName>
        <fullName evidence="5">Transglycosylase SLT domain-containing protein</fullName>
    </recommendedName>
</protein>
<gene>
    <name evidence="3" type="ORF">GCM10022402_21920</name>
</gene>
<keyword evidence="2" id="KW-1133">Transmembrane helix</keyword>
<evidence type="ECO:0000313" key="4">
    <source>
        <dbReference type="Proteomes" id="UP001500908"/>
    </source>
</evidence>
<feature type="region of interest" description="Disordered" evidence="1">
    <location>
        <begin position="138"/>
        <end position="187"/>
    </location>
</feature>
<dbReference type="InterPro" id="IPR023346">
    <property type="entry name" value="Lysozyme-like_dom_sf"/>
</dbReference>
<proteinExistence type="predicted"/>
<evidence type="ECO:0000256" key="2">
    <source>
        <dbReference type="SAM" id="Phobius"/>
    </source>
</evidence>
<feature type="compositionally biased region" description="Low complexity" evidence="1">
    <location>
        <begin position="149"/>
        <end position="159"/>
    </location>
</feature>
<feature type="compositionally biased region" description="Acidic residues" evidence="1">
    <location>
        <begin position="160"/>
        <end position="180"/>
    </location>
</feature>
<reference evidence="4" key="1">
    <citation type="journal article" date="2019" name="Int. J. Syst. Evol. Microbiol.">
        <title>The Global Catalogue of Microorganisms (GCM) 10K type strain sequencing project: providing services to taxonomists for standard genome sequencing and annotation.</title>
        <authorList>
            <consortium name="The Broad Institute Genomics Platform"/>
            <consortium name="The Broad Institute Genome Sequencing Center for Infectious Disease"/>
            <person name="Wu L."/>
            <person name="Ma J."/>
        </authorList>
    </citation>
    <scope>NUCLEOTIDE SEQUENCE [LARGE SCALE GENOMIC DNA]</scope>
    <source>
        <strain evidence="4">JCM 17137</strain>
    </source>
</reference>